<protein>
    <submittedName>
        <fullName evidence="4">Ras responsive element binding protein 1a</fullName>
    </submittedName>
</protein>
<dbReference type="InterPro" id="IPR052795">
    <property type="entry name" value="RREB1"/>
</dbReference>
<evidence type="ECO:0000313" key="5">
    <source>
        <dbReference type="Proteomes" id="UP000472270"/>
    </source>
</evidence>
<dbReference type="Pfam" id="PF13912">
    <property type="entry name" value="zf-C2H2_6"/>
    <property type="match status" value="1"/>
</dbReference>
<dbReference type="PROSITE" id="PS50157">
    <property type="entry name" value="ZINC_FINGER_C2H2_2"/>
    <property type="match status" value="4"/>
</dbReference>
<feature type="region of interest" description="Disordered" evidence="2">
    <location>
        <begin position="603"/>
        <end position="708"/>
    </location>
</feature>
<dbReference type="SMART" id="SM00355">
    <property type="entry name" value="ZnF_C2H2"/>
    <property type="match status" value="4"/>
</dbReference>
<keyword evidence="1" id="KW-0863">Zinc-finger</keyword>
<evidence type="ECO:0000259" key="3">
    <source>
        <dbReference type="PROSITE" id="PS50157"/>
    </source>
</evidence>
<sequence length="743" mass="80786">MVVKPVCGETSTELADIQQIIKVASAASNQITLPPLSKAPCSAMQSGYKQMPPLKPKPLVAPRTSMVASTPPPLLNTQQAFQAEKSIDEKSQPLGCYQVPVALPSLTGSTNAAGRLLRLKPLLPKPSSAAVKELPPLASIAQIISSVSGAPDLLKRDNTNSLQADSDTHGKQESPDILTEEFSLESSKKRSRKRPSNSTSKEKPVMNATNPSIDLESSGEFASVERMLATTDANKFSAYLQTNTIELARKGGRQPGASNEKEVKDEKHLLAQQTVQPQQSKGKKNAYSNSVQKMTCPFCPRVFPWASSLQRHMLTHTGDTSETELLVSEAMDLTRSDSEKPVASDAEKPSPAKPTEAAVVEPLPHKEEEDTAALESLKHNDPEKEDGDSHSNKTLDLTFVSKSKDFKIPEKDQPQSSPAADGDMSDKATPQEESKLTCKSCKKSFRYAATLTRHEKVHQLDVASDSTNGPEQCLMKSDDPIVPCENKKEVTEEEVESVRKGTAENEGMGSMVESGSEEDKEERSDEEGAATEPKSTEGETEEPGSKPDKRKKVCSICNKRFWSLQDLTRHMRSHTGERPYKCQTCERTFTLKHSLVRHQRIHQKLRGADSDGSTCGVTGGPDEDGFSGRSASESECTPTSTNPPSENESELTDTVKGEPTSQEKEEDCVPSVPVVFKLTSKTRPVSATETPKEPPVQKQASDSLTASDLEPSEGFIQGLLEIHTKPTTEHILPTPEPPLLGVD</sequence>
<reference evidence="4" key="1">
    <citation type="submission" date="2025-08" db="UniProtKB">
        <authorList>
            <consortium name="Ensembl"/>
        </authorList>
    </citation>
    <scope>IDENTIFICATION</scope>
</reference>
<dbReference type="InterPro" id="IPR013087">
    <property type="entry name" value="Znf_C2H2_type"/>
</dbReference>
<dbReference type="FunFam" id="3.30.160.60:FF:002109">
    <property type="entry name" value="ras-responsive element-binding protein 1 isoform X1"/>
    <property type="match status" value="1"/>
</dbReference>
<feature type="compositionally biased region" description="Polar residues" evidence="2">
    <location>
        <begin position="629"/>
        <end position="646"/>
    </location>
</feature>
<dbReference type="FunFam" id="3.30.160.60:FF:001782">
    <property type="entry name" value="Ras-responsive element-binding protein 1a"/>
    <property type="match status" value="1"/>
</dbReference>
<dbReference type="GO" id="GO:0005634">
    <property type="term" value="C:nucleus"/>
    <property type="evidence" value="ECO:0007669"/>
    <property type="project" value="TreeGrafter"/>
</dbReference>
<dbReference type="GO" id="GO:0001228">
    <property type="term" value="F:DNA-binding transcription activator activity, RNA polymerase II-specific"/>
    <property type="evidence" value="ECO:0007669"/>
    <property type="project" value="TreeGrafter"/>
</dbReference>
<feature type="compositionally biased region" description="Polar residues" evidence="2">
    <location>
        <begin position="679"/>
        <end position="689"/>
    </location>
</feature>
<feature type="compositionally biased region" description="Basic and acidic residues" evidence="2">
    <location>
        <begin position="376"/>
        <end position="393"/>
    </location>
</feature>
<feature type="compositionally biased region" description="Basic and acidic residues" evidence="2">
    <location>
        <begin position="402"/>
        <end position="413"/>
    </location>
</feature>
<keyword evidence="5" id="KW-1185">Reference proteome</keyword>
<feature type="compositionally biased region" description="Basic and acidic residues" evidence="2">
    <location>
        <begin position="332"/>
        <end position="350"/>
    </location>
</feature>
<dbReference type="InterPro" id="IPR036236">
    <property type="entry name" value="Znf_C2H2_sf"/>
</dbReference>
<dbReference type="Pfam" id="PF00096">
    <property type="entry name" value="zf-C2H2"/>
    <property type="match status" value="3"/>
</dbReference>
<feature type="domain" description="C2H2-type" evidence="3">
    <location>
        <begin position="294"/>
        <end position="321"/>
    </location>
</feature>
<evidence type="ECO:0000256" key="1">
    <source>
        <dbReference type="PROSITE-ProRule" id="PRU00042"/>
    </source>
</evidence>
<dbReference type="GO" id="GO:0000978">
    <property type="term" value="F:RNA polymerase II cis-regulatory region sequence-specific DNA binding"/>
    <property type="evidence" value="ECO:0007669"/>
    <property type="project" value="TreeGrafter"/>
</dbReference>
<dbReference type="SUPFAM" id="SSF57667">
    <property type="entry name" value="beta-beta-alpha zinc fingers"/>
    <property type="match status" value="2"/>
</dbReference>
<organism evidence="4 5">
    <name type="scientific">Sinocyclocheilus rhinocerous</name>
    <dbReference type="NCBI Taxonomy" id="307959"/>
    <lineage>
        <taxon>Eukaryota</taxon>
        <taxon>Metazoa</taxon>
        <taxon>Chordata</taxon>
        <taxon>Craniata</taxon>
        <taxon>Vertebrata</taxon>
        <taxon>Euteleostomi</taxon>
        <taxon>Actinopterygii</taxon>
        <taxon>Neopterygii</taxon>
        <taxon>Teleostei</taxon>
        <taxon>Ostariophysi</taxon>
        <taxon>Cypriniformes</taxon>
        <taxon>Cyprinidae</taxon>
        <taxon>Cyprininae</taxon>
        <taxon>Sinocyclocheilus</taxon>
    </lineage>
</organism>
<evidence type="ECO:0000313" key="4">
    <source>
        <dbReference type="Ensembl" id="ENSSRHP00000077353.1"/>
    </source>
</evidence>
<feature type="domain" description="C2H2-type" evidence="3">
    <location>
        <begin position="436"/>
        <end position="463"/>
    </location>
</feature>
<keyword evidence="1" id="KW-0479">Metal-binding</keyword>
<name>A0A673LN18_9TELE</name>
<reference evidence="4" key="2">
    <citation type="submission" date="2025-09" db="UniProtKB">
        <authorList>
            <consortium name="Ensembl"/>
        </authorList>
    </citation>
    <scope>IDENTIFICATION</scope>
</reference>
<dbReference type="PANTHER" id="PTHR46451:SF1">
    <property type="entry name" value="RAS-RESPONSIVE ELEMENT-BINDING PROTEIN 1"/>
    <property type="match status" value="1"/>
</dbReference>
<evidence type="ECO:0000256" key="2">
    <source>
        <dbReference type="SAM" id="MobiDB-lite"/>
    </source>
</evidence>
<dbReference type="GO" id="GO:0008270">
    <property type="term" value="F:zinc ion binding"/>
    <property type="evidence" value="ECO:0007669"/>
    <property type="project" value="UniProtKB-KW"/>
</dbReference>
<feature type="region of interest" description="Disordered" evidence="2">
    <location>
        <begin position="332"/>
        <end position="439"/>
    </location>
</feature>
<feature type="domain" description="C2H2-type" evidence="3">
    <location>
        <begin position="552"/>
        <end position="579"/>
    </location>
</feature>
<feature type="compositionally biased region" description="Basic and acidic residues" evidence="2">
    <location>
        <begin position="424"/>
        <end position="436"/>
    </location>
</feature>
<feature type="compositionally biased region" description="Basic and acidic residues" evidence="2">
    <location>
        <begin position="485"/>
        <end position="503"/>
    </location>
</feature>
<dbReference type="Proteomes" id="UP000472270">
    <property type="component" value="Unassembled WGS sequence"/>
</dbReference>
<feature type="region of interest" description="Disordered" evidence="2">
    <location>
        <begin position="461"/>
        <end position="551"/>
    </location>
</feature>
<feature type="region of interest" description="Disordered" evidence="2">
    <location>
        <begin position="151"/>
        <end position="217"/>
    </location>
</feature>
<accession>A0A673LN18</accession>
<feature type="compositionally biased region" description="Acidic residues" evidence="2">
    <location>
        <begin position="515"/>
        <end position="529"/>
    </location>
</feature>
<keyword evidence="1" id="KW-0862">Zinc</keyword>
<dbReference type="AlphaFoldDB" id="A0A673LN18"/>
<proteinExistence type="predicted"/>
<dbReference type="Ensembl" id="ENSSRHT00000079458.1">
    <property type="protein sequence ID" value="ENSSRHP00000077353.1"/>
    <property type="gene ID" value="ENSSRHG00000038383.1"/>
</dbReference>
<dbReference type="PROSITE" id="PS00028">
    <property type="entry name" value="ZINC_FINGER_C2H2_1"/>
    <property type="match status" value="4"/>
</dbReference>
<dbReference type="FunFam" id="3.30.160.60:FF:001098">
    <property type="entry name" value="Ras responsive element binding protein 1"/>
    <property type="match status" value="1"/>
</dbReference>
<dbReference type="Gene3D" id="3.30.160.60">
    <property type="entry name" value="Classic Zinc Finger"/>
    <property type="match status" value="3"/>
</dbReference>
<dbReference type="PANTHER" id="PTHR46451">
    <property type="entry name" value="RAS-RESPONSIVE ELEMENT-BINDING PROTEIN 1"/>
    <property type="match status" value="1"/>
</dbReference>
<feature type="domain" description="C2H2-type" evidence="3">
    <location>
        <begin position="580"/>
        <end position="607"/>
    </location>
</feature>